<dbReference type="AlphaFoldDB" id="A0A0R1ZK94"/>
<name>A0A0R1ZK94_9LACO</name>
<evidence type="ECO:0000256" key="2">
    <source>
        <dbReference type="SAM" id="Phobius"/>
    </source>
</evidence>
<comment type="caution">
    <text evidence="3">The sequence shown here is derived from an EMBL/GenBank/DDBJ whole genome shotgun (WGS) entry which is preliminary data.</text>
</comment>
<evidence type="ECO:0000313" key="4">
    <source>
        <dbReference type="Proteomes" id="UP000051679"/>
    </source>
</evidence>
<dbReference type="OrthoDB" id="2329734at2"/>
<sequence>MAEQMTRKQYRMQQEQAEQEAAARDKKRVAVEREYARETAKHPEKTQRFDEVSYRKVSGLKSKLNWAIGIEVILLIIVALVLFLL</sequence>
<gene>
    <name evidence="3" type="ORF">FC18_GL002168</name>
</gene>
<dbReference type="PATRIC" id="fig|1291052.5.peg.2232"/>
<keyword evidence="2" id="KW-0812">Transmembrane</keyword>
<dbReference type="STRING" id="1291052.FC18_GL002168"/>
<keyword evidence="2" id="KW-0472">Membrane</keyword>
<protein>
    <submittedName>
        <fullName evidence="3">Uncharacterized protein</fullName>
    </submittedName>
</protein>
<organism evidence="3 4">
    <name type="scientific">Lacticaseibacillus sharpeae JCM 1186 = DSM 20505</name>
    <dbReference type="NCBI Taxonomy" id="1291052"/>
    <lineage>
        <taxon>Bacteria</taxon>
        <taxon>Bacillati</taxon>
        <taxon>Bacillota</taxon>
        <taxon>Bacilli</taxon>
        <taxon>Lactobacillales</taxon>
        <taxon>Lactobacillaceae</taxon>
        <taxon>Lacticaseibacillus</taxon>
    </lineage>
</organism>
<dbReference type="Proteomes" id="UP000051679">
    <property type="component" value="Unassembled WGS sequence"/>
</dbReference>
<feature type="transmembrane region" description="Helical" evidence="2">
    <location>
        <begin position="64"/>
        <end position="84"/>
    </location>
</feature>
<reference evidence="3 4" key="1">
    <citation type="journal article" date="2015" name="Genome Announc.">
        <title>Expanding the biotechnology potential of lactobacilli through comparative genomics of 213 strains and associated genera.</title>
        <authorList>
            <person name="Sun Z."/>
            <person name="Harris H.M."/>
            <person name="McCann A."/>
            <person name="Guo C."/>
            <person name="Argimon S."/>
            <person name="Zhang W."/>
            <person name="Yang X."/>
            <person name="Jeffery I.B."/>
            <person name="Cooney J.C."/>
            <person name="Kagawa T.F."/>
            <person name="Liu W."/>
            <person name="Song Y."/>
            <person name="Salvetti E."/>
            <person name="Wrobel A."/>
            <person name="Rasinkangas P."/>
            <person name="Parkhill J."/>
            <person name="Rea M.C."/>
            <person name="O'Sullivan O."/>
            <person name="Ritari J."/>
            <person name="Douillard F.P."/>
            <person name="Paul Ross R."/>
            <person name="Yang R."/>
            <person name="Briner A.E."/>
            <person name="Felis G.E."/>
            <person name="de Vos W.M."/>
            <person name="Barrangou R."/>
            <person name="Klaenhammer T.R."/>
            <person name="Caufield P.W."/>
            <person name="Cui Y."/>
            <person name="Zhang H."/>
            <person name="O'Toole P.W."/>
        </authorList>
    </citation>
    <scope>NUCLEOTIDE SEQUENCE [LARGE SCALE GENOMIC DNA]</scope>
    <source>
        <strain evidence="3 4">DSM 20505</strain>
    </source>
</reference>
<feature type="region of interest" description="Disordered" evidence="1">
    <location>
        <begin position="1"/>
        <end position="28"/>
    </location>
</feature>
<keyword evidence="4" id="KW-1185">Reference proteome</keyword>
<evidence type="ECO:0000256" key="1">
    <source>
        <dbReference type="SAM" id="MobiDB-lite"/>
    </source>
</evidence>
<proteinExistence type="predicted"/>
<keyword evidence="2" id="KW-1133">Transmembrane helix</keyword>
<accession>A0A0R1ZK94</accession>
<evidence type="ECO:0000313" key="3">
    <source>
        <dbReference type="EMBL" id="KRM54754.1"/>
    </source>
</evidence>
<dbReference type="EMBL" id="AYYO01000044">
    <property type="protein sequence ID" value="KRM54754.1"/>
    <property type="molecule type" value="Genomic_DNA"/>
</dbReference>
<dbReference type="RefSeq" id="WP_054677253.1">
    <property type="nucleotide sequence ID" value="NZ_AYYO01000044.1"/>
</dbReference>